<dbReference type="Pfam" id="PF22998">
    <property type="entry name" value="GNAT_LYC1-like"/>
    <property type="match status" value="1"/>
</dbReference>
<name>A0AAX4HDW4_9ASCO</name>
<feature type="domain" description="LYC1 C-terminal" evidence="1">
    <location>
        <begin position="185"/>
        <end position="414"/>
    </location>
</feature>
<dbReference type="Gene3D" id="3.40.630.30">
    <property type="match status" value="1"/>
</dbReference>
<protein>
    <recommendedName>
        <fullName evidence="1">LYC1 C-terminal domain-containing protein</fullName>
    </recommendedName>
</protein>
<dbReference type="AlphaFoldDB" id="A0AAX4HDW4"/>
<evidence type="ECO:0000259" key="1">
    <source>
        <dbReference type="Pfam" id="PF22998"/>
    </source>
</evidence>
<dbReference type="InterPro" id="IPR053013">
    <property type="entry name" value="LAT"/>
</dbReference>
<dbReference type="PANTHER" id="PTHR34815">
    <property type="entry name" value="LYSINE ACETYLTRANSFERASE"/>
    <property type="match status" value="1"/>
</dbReference>
<sequence>MPSLATRPTRSMDDFVLTQVHDSETKAFTRSKNADSWKSQLSVEEYVMREHVLGLSKMASLGGHELMVFIMTKKDEPDVPLCSCELLVRKAYRYTKTDTGVERRDVMSGCIGAVFTYKEHRAKGYASVMIDHLVKIAKSPLVLGEDGFIFLYSEVGEYYTRNGFKSFHVPLAKFAIQQIYRFELPPNVELIKFHEFERDFKEYSKDLDAKIRQSVSEDGIERITTASNEHYVDWFHLRVKYIAHKLFDKNKSDWDFSSETIESLATKFKDTKPEYFGLRLFCPNSGTYKGFIVWTYDYEFNEEENKFHNYVTVIKKFVAPEYNEDETTLELFLLMTKFLGSKHEGHQMSNMEQVKLWESEVSPSVMDSIKQMYGAKGGLENGSRSAILINRKEDDIKMREGKIVWEDNTKLLWF</sequence>
<evidence type="ECO:0000313" key="3">
    <source>
        <dbReference type="Proteomes" id="UP001338582"/>
    </source>
</evidence>
<dbReference type="EMBL" id="CP138897">
    <property type="protein sequence ID" value="WPK26524.1"/>
    <property type="molecule type" value="Genomic_DNA"/>
</dbReference>
<reference evidence="2 3" key="1">
    <citation type="submission" date="2023-10" db="EMBL/GenBank/DDBJ databases">
        <title>Draft Genome Sequence of Candida saopaulonensis from a very Premature Infant with Sepsis.</title>
        <authorList>
            <person name="Ning Y."/>
            <person name="Dai R."/>
            <person name="Xiao M."/>
            <person name="Xu Y."/>
            <person name="Yan Q."/>
            <person name="Zhang L."/>
        </authorList>
    </citation>
    <scope>NUCLEOTIDE SEQUENCE [LARGE SCALE GENOMIC DNA]</scope>
    <source>
        <strain evidence="2 3">19XY460</strain>
    </source>
</reference>
<dbReference type="PANTHER" id="PTHR34815:SF2">
    <property type="entry name" value="N-ACETYLTRANSFERASE DOMAIN-CONTAINING PROTEIN"/>
    <property type="match status" value="1"/>
</dbReference>
<proteinExistence type="predicted"/>
<dbReference type="SUPFAM" id="SSF55729">
    <property type="entry name" value="Acyl-CoA N-acyltransferases (Nat)"/>
    <property type="match status" value="1"/>
</dbReference>
<dbReference type="KEGG" id="asau:88174942"/>
<dbReference type="GeneID" id="88174942"/>
<gene>
    <name evidence="2" type="ORF">PUMCH_003879</name>
</gene>
<dbReference type="Proteomes" id="UP001338582">
    <property type="component" value="Chromosome 4"/>
</dbReference>
<dbReference type="InterPro" id="IPR016181">
    <property type="entry name" value="Acyl_CoA_acyltransferase"/>
</dbReference>
<accession>A0AAX4HDW4</accession>
<dbReference type="RefSeq" id="XP_062878905.1">
    <property type="nucleotide sequence ID" value="XM_063022835.1"/>
</dbReference>
<keyword evidence="3" id="KW-1185">Reference proteome</keyword>
<organism evidence="2 3">
    <name type="scientific">Australozyma saopauloensis</name>
    <dbReference type="NCBI Taxonomy" id="291208"/>
    <lineage>
        <taxon>Eukaryota</taxon>
        <taxon>Fungi</taxon>
        <taxon>Dikarya</taxon>
        <taxon>Ascomycota</taxon>
        <taxon>Saccharomycotina</taxon>
        <taxon>Pichiomycetes</taxon>
        <taxon>Metschnikowiaceae</taxon>
        <taxon>Australozyma</taxon>
    </lineage>
</organism>
<dbReference type="InterPro" id="IPR055100">
    <property type="entry name" value="GNAT_LYC1-like"/>
</dbReference>
<evidence type="ECO:0000313" key="2">
    <source>
        <dbReference type="EMBL" id="WPK26524.1"/>
    </source>
</evidence>